<dbReference type="EMBL" id="JACHIG010000004">
    <property type="protein sequence ID" value="MBB5032805.1"/>
    <property type="molecule type" value="Genomic_DNA"/>
</dbReference>
<proteinExistence type="inferred from homology"/>
<gene>
    <name evidence="7" type="ORF">HNQ65_002387</name>
</gene>
<dbReference type="PANTHER" id="PTHR12151:SF25">
    <property type="entry name" value="LINALOOL DEHYDRATASE_ISOMERASE DOMAIN-CONTAINING PROTEIN"/>
    <property type="match status" value="1"/>
</dbReference>
<dbReference type="PANTHER" id="PTHR12151">
    <property type="entry name" value="ELECTRON TRANSPORT PROTIN SCO1/SENC FAMILY MEMBER"/>
    <property type="match status" value="1"/>
</dbReference>
<dbReference type="Pfam" id="PF02630">
    <property type="entry name" value="SCO1-SenC"/>
    <property type="match status" value="1"/>
</dbReference>
<dbReference type="InterPro" id="IPR003782">
    <property type="entry name" value="SCO1/SenC"/>
</dbReference>
<evidence type="ECO:0000256" key="3">
    <source>
        <dbReference type="PIRSR" id="PIRSR603782-1"/>
    </source>
</evidence>
<dbReference type="InterPro" id="IPR036249">
    <property type="entry name" value="Thioredoxin-like_sf"/>
</dbReference>
<accession>A0A7W7YBI3</accession>
<evidence type="ECO:0000259" key="6">
    <source>
        <dbReference type="PROSITE" id="PS51352"/>
    </source>
</evidence>
<keyword evidence="5" id="KW-1133">Transmembrane helix</keyword>
<evidence type="ECO:0000256" key="2">
    <source>
        <dbReference type="ARBA" id="ARBA00023008"/>
    </source>
</evidence>
<keyword evidence="5" id="KW-0472">Membrane</keyword>
<feature type="binding site" evidence="3">
    <location>
        <position position="182"/>
    </location>
    <ligand>
        <name>Cu cation</name>
        <dbReference type="ChEBI" id="CHEBI:23378"/>
    </ligand>
</feature>
<dbReference type="PROSITE" id="PS51352">
    <property type="entry name" value="THIOREDOXIN_2"/>
    <property type="match status" value="1"/>
</dbReference>
<evidence type="ECO:0000313" key="8">
    <source>
        <dbReference type="Proteomes" id="UP000590740"/>
    </source>
</evidence>
<evidence type="ECO:0000256" key="4">
    <source>
        <dbReference type="PIRSR" id="PIRSR603782-2"/>
    </source>
</evidence>
<sequence>MNDSPAPAPAKLSPWTIWVPIIIATLGIVVFYNYLIYRSRIDNDANRPAILGRLEKDLELTERSGKKVHLADLKGKVLIISWVFTRCPRGCAAVIAKLKKLQSEFANEPGVQFVSVTLDADDTPEMMQKFARGLDIKDDANWWFVNGEKDAVRKFMTSQVHFRPVQDMPEADRLSPDDKYIHDLRVALIDHLGHVRSLADILNADPEFAKFWDEKLRKDLRYLLNEQKKNPYKPLAN</sequence>
<comment type="caution">
    <text evidence="7">The sequence shown here is derived from an EMBL/GenBank/DDBJ whole genome shotgun (WGS) entry which is preliminary data.</text>
</comment>
<keyword evidence="2 3" id="KW-0186">Copper</keyword>
<dbReference type="SUPFAM" id="SSF52833">
    <property type="entry name" value="Thioredoxin-like"/>
    <property type="match status" value="1"/>
</dbReference>
<dbReference type="Proteomes" id="UP000590740">
    <property type="component" value="Unassembled WGS sequence"/>
</dbReference>
<evidence type="ECO:0000256" key="1">
    <source>
        <dbReference type="ARBA" id="ARBA00010996"/>
    </source>
</evidence>
<dbReference type="InterPro" id="IPR013766">
    <property type="entry name" value="Thioredoxin_domain"/>
</dbReference>
<protein>
    <submittedName>
        <fullName evidence="7">Cytochrome oxidase Cu insertion factor (SCO1/SenC/PrrC family)</fullName>
    </submittedName>
</protein>
<feature type="transmembrane region" description="Helical" evidence="5">
    <location>
        <begin position="15"/>
        <end position="37"/>
    </location>
</feature>
<feature type="domain" description="Thioredoxin" evidence="6">
    <location>
        <begin position="49"/>
        <end position="221"/>
    </location>
</feature>
<keyword evidence="3" id="KW-0479">Metal-binding</keyword>
<reference evidence="7 8" key="1">
    <citation type="submission" date="2020-08" db="EMBL/GenBank/DDBJ databases">
        <title>Genomic Encyclopedia of Type Strains, Phase IV (KMG-IV): sequencing the most valuable type-strain genomes for metagenomic binning, comparative biology and taxonomic classification.</title>
        <authorList>
            <person name="Goeker M."/>
        </authorList>
    </citation>
    <scope>NUCLEOTIDE SEQUENCE [LARGE SCALE GENOMIC DNA]</scope>
    <source>
        <strain evidence="7 8">DSM 12252</strain>
    </source>
</reference>
<dbReference type="AlphaFoldDB" id="A0A7W7YBI3"/>
<evidence type="ECO:0000313" key="7">
    <source>
        <dbReference type="EMBL" id="MBB5032805.1"/>
    </source>
</evidence>
<dbReference type="CDD" id="cd02968">
    <property type="entry name" value="SCO"/>
    <property type="match status" value="1"/>
</dbReference>
<feature type="binding site" evidence="3">
    <location>
        <position position="91"/>
    </location>
    <ligand>
        <name>Cu cation</name>
        <dbReference type="ChEBI" id="CHEBI:23378"/>
    </ligand>
</feature>
<name>A0A7W7YBI3_9BACT</name>
<feature type="binding site" evidence="3">
    <location>
        <position position="87"/>
    </location>
    <ligand>
        <name>Cu cation</name>
        <dbReference type="ChEBI" id="CHEBI:23378"/>
    </ligand>
</feature>
<dbReference type="RefSeq" id="WP_184339715.1">
    <property type="nucleotide sequence ID" value="NZ_JACHIG010000004.1"/>
</dbReference>
<dbReference type="Gene3D" id="3.40.30.10">
    <property type="entry name" value="Glutaredoxin"/>
    <property type="match status" value="1"/>
</dbReference>
<comment type="similarity">
    <text evidence="1">Belongs to the SCO1/2 family.</text>
</comment>
<keyword evidence="8" id="KW-1185">Reference proteome</keyword>
<keyword evidence="4" id="KW-1015">Disulfide bond</keyword>
<keyword evidence="5" id="KW-0812">Transmembrane</keyword>
<organism evidence="7 8">
    <name type="scientific">Prosthecobacter vanneervenii</name>
    <dbReference type="NCBI Taxonomy" id="48466"/>
    <lineage>
        <taxon>Bacteria</taxon>
        <taxon>Pseudomonadati</taxon>
        <taxon>Verrucomicrobiota</taxon>
        <taxon>Verrucomicrobiia</taxon>
        <taxon>Verrucomicrobiales</taxon>
        <taxon>Verrucomicrobiaceae</taxon>
        <taxon>Prosthecobacter</taxon>
    </lineage>
</organism>
<feature type="disulfide bond" description="Redox-active" evidence="4">
    <location>
        <begin position="87"/>
        <end position="91"/>
    </location>
</feature>
<evidence type="ECO:0000256" key="5">
    <source>
        <dbReference type="SAM" id="Phobius"/>
    </source>
</evidence>
<dbReference type="GO" id="GO:0046872">
    <property type="term" value="F:metal ion binding"/>
    <property type="evidence" value="ECO:0007669"/>
    <property type="project" value="UniProtKB-KW"/>
</dbReference>